<dbReference type="Proteomes" id="UP000077266">
    <property type="component" value="Unassembled WGS sequence"/>
</dbReference>
<evidence type="ECO:0000313" key="1">
    <source>
        <dbReference type="EMBL" id="KZV83274.1"/>
    </source>
</evidence>
<gene>
    <name evidence="1" type="ORF">EXIGLDRAFT_323260</name>
</gene>
<keyword evidence="2" id="KW-1185">Reference proteome</keyword>
<accession>A0A165CW91</accession>
<proteinExistence type="predicted"/>
<evidence type="ECO:0000313" key="2">
    <source>
        <dbReference type="Proteomes" id="UP000077266"/>
    </source>
</evidence>
<reference evidence="1 2" key="1">
    <citation type="journal article" date="2016" name="Mol. Biol. Evol.">
        <title>Comparative Genomics of Early-Diverging Mushroom-Forming Fungi Provides Insights into the Origins of Lignocellulose Decay Capabilities.</title>
        <authorList>
            <person name="Nagy L.G."/>
            <person name="Riley R."/>
            <person name="Tritt A."/>
            <person name="Adam C."/>
            <person name="Daum C."/>
            <person name="Floudas D."/>
            <person name="Sun H."/>
            <person name="Yadav J.S."/>
            <person name="Pangilinan J."/>
            <person name="Larsson K.H."/>
            <person name="Matsuura K."/>
            <person name="Barry K."/>
            <person name="Labutti K."/>
            <person name="Kuo R."/>
            <person name="Ohm R.A."/>
            <person name="Bhattacharya S.S."/>
            <person name="Shirouzu T."/>
            <person name="Yoshinaga Y."/>
            <person name="Martin F.M."/>
            <person name="Grigoriev I.V."/>
            <person name="Hibbett D.S."/>
        </authorList>
    </citation>
    <scope>NUCLEOTIDE SEQUENCE [LARGE SCALE GENOMIC DNA]</scope>
    <source>
        <strain evidence="1 2">HHB12029</strain>
    </source>
</reference>
<dbReference type="InParanoid" id="A0A165CW91"/>
<protein>
    <submittedName>
        <fullName evidence="1">Uncharacterized protein</fullName>
    </submittedName>
</protein>
<name>A0A165CW91_EXIGL</name>
<dbReference type="EMBL" id="KV426281">
    <property type="protein sequence ID" value="KZV83274.1"/>
    <property type="molecule type" value="Genomic_DNA"/>
</dbReference>
<organism evidence="1 2">
    <name type="scientific">Exidia glandulosa HHB12029</name>
    <dbReference type="NCBI Taxonomy" id="1314781"/>
    <lineage>
        <taxon>Eukaryota</taxon>
        <taxon>Fungi</taxon>
        <taxon>Dikarya</taxon>
        <taxon>Basidiomycota</taxon>
        <taxon>Agaricomycotina</taxon>
        <taxon>Agaricomycetes</taxon>
        <taxon>Auriculariales</taxon>
        <taxon>Exidiaceae</taxon>
        <taxon>Exidia</taxon>
    </lineage>
</organism>
<dbReference type="AlphaFoldDB" id="A0A165CW91"/>
<sequence length="57" mass="6726">MESYRSFNPALEDAFVREYAVEHIKSTHRVGNCRRIGWCWQLRLSLGKRCRTATLVL</sequence>